<dbReference type="Gene3D" id="3.30.1490.300">
    <property type="match status" value="1"/>
</dbReference>
<organism evidence="1 2">
    <name type="scientific">Chungangia koreensis</name>
    <dbReference type="NCBI Taxonomy" id="752657"/>
    <lineage>
        <taxon>Bacteria</taxon>
        <taxon>Bacillati</taxon>
        <taxon>Bacillota</taxon>
        <taxon>Bacilli</taxon>
        <taxon>Lactobacillales</taxon>
        <taxon>Chungangia</taxon>
    </lineage>
</organism>
<dbReference type="Proteomes" id="UP001595817">
    <property type="component" value="Unassembled WGS sequence"/>
</dbReference>
<dbReference type="Gene3D" id="3.30.420.40">
    <property type="match status" value="2"/>
</dbReference>
<accession>A0ABV8X293</accession>
<evidence type="ECO:0000313" key="2">
    <source>
        <dbReference type="Proteomes" id="UP001595817"/>
    </source>
</evidence>
<evidence type="ECO:0000313" key="1">
    <source>
        <dbReference type="EMBL" id="MFC4409886.1"/>
    </source>
</evidence>
<proteinExistence type="predicted"/>
<dbReference type="EMBL" id="JBHSEC010000005">
    <property type="protein sequence ID" value="MFC4409886.1"/>
    <property type="molecule type" value="Genomic_DNA"/>
</dbReference>
<sequence length="315" mass="36892">MYTYWKNHPAVFVTFTEKYIRVLVGGRKNRYTKIIQEFIEDETDDLLLIEQLRDIVKKYKLKGLPAFFSYSNQDLLLRSTTIPIQIPREEWKGHLYMELGESFQLPFENPIIEVVGDRLLEGRQEVTALAVPESDVQRLESILKESKLHPVVIDLPFLSLYRFFGEHFSISESSHVLLLQLELDHIQISMFHDHQPLYVRSLTLPQIPNLSSYETRSGFQYWTAPDESLEMDEHFSVIQNEIDRLRTFYQYNLQGGSKEIDTFCISGDHPLIEKLTETYNSEQLQVFHSNEEILLTKDGLEIPPSFTELIGLSWK</sequence>
<gene>
    <name evidence="1" type="primary">pilM</name>
    <name evidence="1" type="ORF">ACFOZY_05475</name>
</gene>
<name>A0ABV8X293_9LACT</name>
<reference evidence="2" key="1">
    <citation type="journal article" date="2019" name="Int. J. Syst. Evol. Microbiol.">
        <title>The Global Catalogue of Microorganisms (GCM) 10K type strain sequencing project: providing services to taxonomists for standard genome sequencing and annotation.</title>
        <authorList>
            <consortium name="The Broad Institute Genomics Platform"/>
            <consortium name="The Broad Institute Genome Sequencing Center for Infectious Disease"/>
            <person name="Wu L."/>
            <person name="Ma J."/>
        </authorList>
    </citation>
    <scope>NUCLEOTIDE SEQUENCE [LARGE SCALE GENOMIC DNA]</scope>
    <source>
        <strain evidence="2">CCUG 59778</strain>
    </source>
</reference>
<comment type="caution">
    <text evidence="1">The sequence shown here is derived from an EMBL/GenBank/DDBJ whole genome shotgun (WGS) entry which is preliminary data.</text>
</comment>
<keyword evidence="2" id="KW-1185">Reference proteome</keyword>
<protein>
    <submittedName>
        <fullName evidence="1">Type IV pilus biogenesis protein PilM</fullName>
    </submittedName>
</protein>
<dbReference type="RefSeq" id="WP_378153115.1">
    <property type="nucleotide sequence ID" value="NZ_JBHSEC010000005.1"/>
</dbReference>